<protein>
    <submittedName>
        <fullName evidence="2">Uncharacterized protein</fullName>
    </submittedName>
</protein>
<proteinExistence type="predicted"/>
<reference evidence="2" key="1">
    <citation type="submission" date="2021-01" db="EMBL/GenBank/DDBJ databases">
        <authorList>
            <person name="Li R."/>
            <person name="Bekaert M."/>
        </authorList>
    </citation>
    <scope>NUCLEOTIDE SEQUENCE</scope>
    <source>
        <strain evidence="2">Farmed</strain>
    </source>
</reference>
<organism evidence="2 3">
    <name type="scientific">Acanthosepion pharaonis</name>
    <name type="common">Pharaoh cuttlefish</name>
    <name type="synonym">Sepia pharaonis</name>
    <dbReference type="NCBI Taxonomy" id="158019"/>
    <lineage>
        <taxon>Eukaryota</taxon>
        <taxon>Metazoa</taxon>
        <taxon>Spiralia</taxon>
        <taxon>Lophotrochozoa</taxon>
        <taxon>Mollusca</taxon>
        <taxon>Cephalopoda</taxon>
        <taxon>Coleoidea</taxon>
        <taxon>Decapodiformes</taxon>
        <taxon>Sepiida</taxon>
        <taxon>Sepiina</taxon>
        <taxon>Sepiidae</taxon>
        <taxon>Acanthosepion</taxon>
    </lineage>
</organism>
<dbReference type="AlphaFoldDB" id="A0A812DF65"/>
<dbReference type="Proteomes" id="UP000597762">
    <property type="component" value="Unassembled WGS sequence"/>
</dbReference>
<comment type="caution">
    <text evidence="2">The sequence shown here is derived from an EMBL/GenBank/DDBJ whole genome shotgun (WGS) entry which is preliminary data.</text>
</comment>
<keyword evidence="3" id="KW-1185">Reference proteome</keyword>
<sequence length="151" mass="16519">MDFFSTFFSEASSTGLLKTFSEGETLPLTNSRGNSHGSILTSQNREQSSFSNSPANLSGLSLTTVSFPDSLSRLASSVSLDRLPVAPRHQLCYPCILHLWANTACLSSRERENEPLLSKLSRFQLLLRSSRSSPFPFKGGGSPLNRPITVH</sequence>
<gene>
    <name evidence="2" type="ORF">SPHA_53001</name>
</gene>
<evidence type="ECO:0000313" key="2">
    <source>
        <dbReference type="EMBL" id="CAE1299092.1"/>
    </source>
</evidence>
<feature type="region of interest" description="Disordered" evidence="1">
    <location>
        <begin position="27"/>
        <end position="53"/>
    </location>
</feature>
<dbReference type="EMBL" id="CAHIKZ030003333">
    <property type="protein sequence ID" value="CAE1299092.1"/>
    <property type="molecule type" value="Genomic_DNA"/>
</dbReference>
<name>A0A812DF65_ACAPH</name>
<evidence type="ECO:0000313" key="3">
    <source>
        <dbReference type="Proteomes" id="UP000597762"/>
    </source>
</evidence>
<accession>A0A812DF65</accession>
<evidence type="ECO:0000256" key="1">
    <source>
        <dbReference type="SAM" id="MobiDB-lite"/>
    </source>
</evidence>